<accession>A0A0U2XEG0</accession>
<evidence type="ECO:0000313" key="1">
    <source>
        <dbReference type="EMBL" id="ALS38456.1"/>
    </source>
</evidence>
<keyword evidence="2" id="KW-1185">Reference proteome</keyword>
<organism evidence="1 2">
    <name type="scientific">Enterococcus rotai</name>
    <dbReference type="NCBI Taxonomy" id="118060"/>
    <lineage>
        <taxon>Bacteria</taxon>
        <taxon>Bacillati</taxon>
        <taxon>Bacillota</taxon>
        <taxon>Bacilli</taxon>
        <taxon>Lactobacillales</taxon>
        <taxon>Enterococcaceae</taxon>
        <taxon>Enterococcus</taxon>
    </lineage>
</organism>
<dbReference type="KEGG" id="erx:ATZ35_15260"/>
<reference evidence="2" key="1">
    <citation type="submission" date="2015-12" db="EMBL/GenBank/DDBJ databases">
        <authorList>
            <person name="Lauer A."/>
            <person name="Humrighouse B."/>
            <person name="Loparev V."/>
            <person name="Shewmaker P.L."/>
            <person name="Whitney A.M."/>
            <person name="McLaughlin R.W."/>
        </authorList>
    </citation>
    <scope>NUCLEOTIDE SEQUENCE [LARGE SCALE GENOMIC DNA]</scope>
    <source>
        <strain evidence="2">LMG 26678</strain>
    </source>
</reference>
<protein>
    <submittedName>
        <fullName evidence="1">Uncharacterized protein</fullName>
    </submittedName>
</protein>
<gene>
    <name evidence="1" type="ORF">ATZ35_15260</name>
</gene>
<dbReference type="AlphaFoldDB" id="A0A0U2XEG0"/>
<dbReference type="Proteomes" id="UP000067523">
    <property type="component" value="Chromosome"/>
</dbReference>
<evidence type="ECO:0000313" key="2">
    <source>
        <dbReference type="Proteomes" id="UP000067523"/>
    </source>
</evidence>
<sequence length="163" mass="18985">MNVENKKIFKHFQNNCYSFQLISYDAKKISYSQLIKKLKQENSRQVLFNSEVMIELIKETAINNKEYIVAALKIGSEDDLEVQENINKIILSMRTDYSNVVRLIEELSWCYDNESIDISEIKIVGRGGNYDNAKILSNGIYFGDEEIFNNFIVPVLTRYFNGE</sequence>
<name>A0A0U2XEG0_9ENTE</name>
<dbReference type="RefSeq" id="WP_208928007.1">
    <property type="nucleotide sequence ID" value="NZ_CP013655.1"/>
</dbReference>
<dbReference type="STRING" id="118060.ATZ35_15260"/>
<dbReference type="EMBL" id="CP013655">
    <property type="protein sequence ID" value="ALS38456.1"/>
    <property type="molecule type" value="Genomic_DNA"/>
</dbReference>
<proteinExistence type="predicted"/>